<evidence type="ECO:0000313" key="1">
    <source>
        <dbReference type="EMBL" id="KAK8965655.1"/>
    </source>
</evidence>
<gene>
    <name evidence="1" type="ORF">KSP40_PGU020457</name>
</gene>
<protein>
    <submittedName>
        <fullName evidence="1">Uncharacterized protein</fullName>
    </submittedName>
</protein>
<name>A0ABR2MNK5_9ASPA</name>
<keyword evidence="2" id="KW-1185">Reference proteome</keyword>
<proteinExistence type="predicted"/>
<dbReference type="Pfam" id="PF05056">
    <property type="entry name" value="DUF674"/>
    <property type="match status" value="2"/>
</dbReference>
<dbReference type="InterPro" id="IPR007750">
    <property type="entry name" value="DUF674"/>
</dbReference>
<evidence type="ECO:0000313" key="2">
    <source>
        <dbReference type="Proteomes" id="UP001412067"/>
    </source>
</evidence>
<dbReference type="PANTHER" id="PTHR33103">
    <property type="entry name" value="OS01G0153900 PROTEIN"/>
    <property type="match status" value="1"/>
</dbReference>
<sequence length="361" mass="41080">MSTIQVRFLIDREQRRVVFAEAGSDFVDLLFSFLLLPLGRIARLLSKQSALRSLSTLYESVEQLDAKYLQTEACRDMLLNPRSAAAVLCEALKIKGIHELNPRRFYTCSQEDCLIPVLEEQIIEFSMKKVLKLLERSFVSKNVLTEVCFPDFCLQTSGEFSLPCKEDLIADEAKNDRINLELILNKNDNKVLYAEVGDDFVNQLFSFLTFPLGSALKFLSNTTFSLDGCIQNLYSSVDGMSLHCFRFQILRNILLTPMLPTFYGIMNQMLKLEEMKSQTIKSFWSCTKCLSDNGYKSCAYSKCVQGIIETDYIEQNPKLPADTLGIMVLSLLIVMLTSKATLTDVFSPKPKPQWRSQNNYA</sequence>
<dbReference type="Proteomes" id="UP001412067">
    <property type="component" value="Unassembled WGS sequence"/>
</dbReference>
<accession>A0ABR2MNK5</accession>
<reference evidence="1 2" key="1">
    <citation type="journal article" date="2022" name="Nat. Plants">
        <title>Genomes of leafy and leafless Platanthera orchids illuminate the evolution of mycoheterotrophy.</title>
        <authorList>
            <person name="Li M.H."/>
            <person name="Liu K.W."/>
            <person name="Li Z."/>
            <person name="Lu H.C."/>
            <person name="Ye Q.L."/>
            <person name="Zhang D."/>
            <person name="Wang J.Y."/>
            <person name="Li Y.F."/>
            <person name="Zhong Z.M."/>
            <person name="Liu X."/>
            <person name="Yu X."/>
            <person name="Liu D.K."/>
            <person name="Tu X.D."/>
            <person name="Liu B."/>
            <person name="Hao Y."/>
            <person name="Liao X.Y."/>
            <person name="Jiang Y.T."/>
            <person name="Sun W.H."/>
            <person name="Chen J."/>
            <person name="Chen Y.Q."/>
            <person name="Ai Y."/>
            <person name="Zhai J.W."/>
            <person name="Wu S.S."/>
            <person name="Zhou Z."/>
            <person name="Hsiao Y.Y."/>
            <person name="Wu W.L."/>
            <person name="Chen Y.Y."/>
            <person name="Lin Y.F."/>
            <person name="Hsu J.L."/>
            <person name="Li C.Y."/>
            <person name="Wang Z.W."/>
            <person name="Zhao X."/>
            <person name="Zhong W.Y."/>
            <person name="Ma X.K."/>
            <person name="Ma L."/>
            <person name="Huang J."/>
            <person name="Chen G.Z."/>
            <person name="Huang M.Z."/>
            <person name="Huang L."/>
            <person name="Peng D.H."/>
            <person name="Luo Y.B."/>
            <person name="Zou S.Q."/>
            <person name="Chen S.P."/>
            <person name="Lan S."/>
            <person name="Tsai W.C."/>
            <person name="Van de Peer Y."/>
            <person name="Liu Z.J."/>
        </authorList>
    </citation>
    <scope>NUCLEOTIDE SEQUENCE [LARGE SCALE GENOMIC DNA]</scope>
    <source>
        <strain evidence="1">Lor288</strain>
    </source>
</reference>
<comment type="caution">
    <text evidence="1">The sequence shown here is derived from an EMBL/GenBank/DDBJ whole genome shotgun (WGS) entry which is preliminary data.</text>
</comment>
<dbReference type="EMBL" id="JBBWWR010000006">
    <property type="protein sequence ID" value="KAK8965655.1"/>
    <property type="molecule type" value="Genomic_DNA"/>
</dbReference>
<dbReference type="PANTHER" id="PTHR33103:SF27">
    <property type="entry name" value="OS04G0594700 PROTEIN"/>
    <property type="match status" value="1"/>
</dbReference>
<organism evidence="1 2">
    <name type="scientific">Platanthera guangdongensis</name>
    <dbReference type="NCBI Taxonomy" id="2320717"/>
    <lineage>
        <taxon>Eukaryota</taxon>
        <taxon>Viridiplantae</taxon>
        <taxon>Streptophyta</taxon>
        <taxon>Embryophyta</taxon>
        <taxon>Tracheophyta</taxon>
        <taxon>Spermatophyta</taxon>
        <taxon>Magnoliopsida</taxon>
        <taxon>Liliopsida</taxon>
        <taxon>Asparagales</taxon>
        <taxon>Orchidaceae</taxon>
        <taxon>Orchidoideae</taxon>
        <taxon>Orchideae</taxon>
        <taxon>Orchidinae</taxon>
        <taxon>Platanthera</taxon>
    </lineage>
</organism>